<protein>
    <submittedName>
        <fullName evidence="2">Uncharacterized protein</fullName>
    </submittedName>
</protein>
<keyword evidence="1" id="KW-1133">Transmembrane helix</keyword>
<feature type="transmembrane region" description="Helical" evidence="1">
    <location>
        <begin position="12"/>
        <end position="38"/>
    </location>
</feature>
<accession>A0ABW4BN26</accession>
<feature type="transmembrane region" description="Helical" evidence="1">
    <location>
        <begin position="120"/>
        <end position="140"/>
    </location>
</feature>
<keyword evidence="3" id="KW-1185">Reference proteome</keyword>
<organism evidence="2 3">
    <name type="scientific">Lapidilactobacillus gannanensis</name>
    <dbReference type="NCBI Taxonomy" id="2486002"/>
    <lineage>
        <taxon>Bacteria</taxon>
        <taxon>Bacillati</taxon>
        <taxon>Bacillota</taxon>
        <taxon>Bacilli</taxon>
        <taxon>Lactobacillales</taxon>
        <taxon>Lactobacillaceae</taxon>
        <taxon>Lapidilactobacillus</taxon>
    </lineage>
</organism>
<name>A0ABW4BN26_9LACO</name>
<reference evidence="3" key="1">
    <citation type="journal article" date="2019" name="Int. J. Syst. Evol. Microbiol.">
        <title>The Global Catalogue of Microorganisms (GCM) 10K type strain sequencing project: providing services to taxonomists for standard genome sequencing and annotation.</title>
        <authorList>
            <consortium name="The Broad Institute Genomics Platform"/>
            <consortium name="The Broad Institute Genome Sequencing Center for Infectious Disease"/>
            <person name="Wu L."/>
            <person name="Ma J."/>
        </authorList>
    </citation>
    <scope>NUCLEOTIDE SEQUENCE [LARGE SCALE GENOMIC DNA]</scope>
    <source>
        <strain evidence="3">CCM 8937</strain>
    </source>
</reference>
<sequence>MGDVRSVKFERLIKFLLNLCIVALALMLIAMLGFFVYAQYQYFGKGNWQLLSGTIKGLNIPLANPDIFFRHSVMQFLFSLTILLATVDCGISLRIALVLKDIFKRFCQNLTISRAMFIQILRPQIWLLVVSLLMLVVGLLAGNLEFRIDALFAQVALLALTYVVVQQRD</sequence>
<feature type="transmembrane region" description="Helical" evidence="1">
    <location>
        <begin position="146"/>
        <end position="165"/>
    </location>
</feature>
<proteinExistence type="predicted"/>
<keyword evidence="1" id="KW-0812">Transmembrane</keyword>
<dbReference type="RefSeq" id="WP_125650532.1">
    <property type="nucleotide sequence ID" value="NZ_JBHTOH010000084.1"/>
</dbReference>
<evidence type="ECO:0000313" key="3">
    <source>
        <dbReference type="Proteomes" id="UP001597191"/>
    </source>
</evidence>
<keyword evidence="1" id="KW-0472">Membrane</keyword>
<dbReference type="EMBL" id="JBHTOH010000084">
    <property type="protein sequence ID" value="MFD1411639.1"/>
    <property type="molecule type" value="Genomic_DNA"/>
</dbReference>
<comment type="caution">
    <text evidence="2">The sequence shown here is derived from an EMBL/GenBank/DDBJ whole genome shotgun (WGS) entry which is preliminary data.</text>
</comment>
<evidence type="ECO:0000256" key="1">
    <source>
        <dbReference type="SAM" id="Phobius"/>
    </source>
</evidence>
<feature type="transmembrane region" description="Helical" evidence="1">
    <location>
        <begin position="76"/>
        <end position="99"/>
    </location>
</feature>
<evidence type="ECO:0000313" key="2">
    <source>
        <dbReference type="EMBL" id="MFD1411639.1"/>
    </source>
</evidence>
<gene>
    <name evidence="2" type="ORF">ACFQ4R_08590</name>
</gene>
<dbReference type="Proteomes" id="UP001597191">
    <property type="component" value="Unassembled WGS sequence"/>
</dbReference>